<dbReference type="GO" id="GO:0003824">
    <property type="term" value="F:catalytic activity"/>
    <property type="evidence" value="ECO:0007669"/>
    <property type="project" value="UniProtKB-ARBA"/>
</dbReference>
<dbReference type="SUPFAM" id="SSF102645">
    <property type="entry name" value="CoaB-like"/>
    <property type="match status" value="1"/>
</dbReference>
<dbReference type="Gene3D" id="3.40.50.10300">
    <property type="entry name" value="CoaB-like"/>
    <property type="match status" value="1"/>
</dbReference>
<evidence type="ECO:0000313" key="2">
    <source>
        <dbReference type="EMBL" id="PIY95679.1"/>
    </source>
</evidence>
<dbReference type="EMBL" id="PFMD01000071">
    <property type="protein sequence ID" value="PIY95679.1"/>
    <property type="molecule type" value="Genomic_DNA"/>
</dbReference>
<evidence type="ECO:0000259" key="1">
    <source>
        <dbReference type="Pfam" id="PF04127"/>
    </source>
</evidence>
<organism evidence="2 3">
    <name type="scientific">Candidatus Kerfeldbacteria bacterium CG_4_10_14_0_8_um_filter_42_10</name>
    <dbReference type="NCBI Taxonomy" id="2014248"/>
    <lineage>
        <taxon>Bacteria</taxon>
        <taxon>Candidatus Kerfeldiibacteriota</taxon>
    </lineage>
</organism>
<name>A0A2M7RG08_9BACT</name>
<evidence type="ECO:0000313" key="3">
    <source>
        <dbReference type="Proteomes" id="UP000230779"/>
    </source>
</evidence>
<dbReference type="Proteomes" id="UP000230779">
    <property type="component" value="Unassembled WGS sequence"/>
</dbReference>
<proteinExistence type="predicted"/>
<gene>
    <name evidence="2" type="ORF">COY66_06140</name>
</gene>
<feature type="domain" description="DNA/pantothenate metabolism flavoprotein C-terminal" evidence="1">
    <location>
        <begin position="5"/>
        <end position="215"/>
    </location>
</feature>
<dbReference type="InterPro" id="IPR007085">
    <property type="entry name" value="DNA/pantothenate-metab_flavo_C"/>
</dbReference>
<protein>
    <recommendedName>
        <fullName evidence="1">DNA/pantothenate metabolism flavoprotein C-terminal domain-containing protein</fullName>
    </recommendedName>
</protein>
<sequence>METCKKKNILITAGPTWVPIDSIRIITSVFGGRLGWEIAREANRKGHRVTLLMGPGRILGLNRKTIPYKIIRFKYFDELLSLIKKELQLRSYDVMIHSAAVPDYIPKKVISGKIKSGNSNLEIKFERTIKIVNLIKKIDPKIFLVKFKLEVNTKISELIKVAYKSMIESNADLIIANDFNDMKNLHKAFIIKKDKSYFIVEGKKQIAKKIVNLISK</sequence>
<dbReference type="AlphaFoldDB" id="A0A2M7RG08"/>
<accession>A0A2M7RG08</accession>
<dbReference type="InterPro" id="IPR035929">
    <property type="entry name" value="CoaB-like_sf"/>
</dbReference>
<dbReference type="Pfam" id="PF04127">
    <property type="entry name" value="DFP"/>
    <property type="match status" value="1"/>
</dbReference>
<dbReference type="GO" id="GO:0015937">
    <property type="term" value="P:coenzyme A biosynthetic process"/>
    <property type="evidence" value="ECO:0007669"/>
    <property type="project" value="UniProtKB-ARBA"/>
</dbReference>
<comment type="caution">
    <text evidence="2">The sequence shown here is derived from an EMBL/GenBank/DDBJ whole genome shotgun (WGS) entry which is preliminary data.</text>
</comment>
<reference evidence="2 3" key="1">
    <citation type="submission" date="2017-09" db="EMBL/GenBank/DDBJ databases">
        <title>Depth-based differentiation of microbial function through sediment-hosted aquifers and enrichment of novel symbionts in the deep terrestrial subsurface.</title>
        <authorList>
            <person name="Probst A.J."/>
            <person name="Ladd B."/>
            <person name="Jarett J.K."/>
            <person name="Geller-Mcgrath D.E."/>
            <person name="Sieber C.M."/>
            <person name="Emerson J.B."/>
            <person name="Anantharaman K."/>
            <person name="Thomas B.C."/>
            <person name="Malmstrom R."/>
            <person name="Stieglmeier M."/>
            <person name="Klingl A."/>
            <person name="Woyke T."/>
            <person name="Ryan C.M."/>
            <person name="Banfield J.F."/>
        </authorList>
    </citation>
    <scope>NUCLEOTIDE SEQUENCE [LARGE SCALE GENOMIC DNA]</scope>
    <source>
        <strain evidence="2">CG_4_10_14_0_8_um_filter_42_10</strain>
    </source>
</reference>